<name>A0ABY8IQZ2_9HYPH</name>
<reference evidence="1 2" key="1">
    <citation type="journal article" date="2019" name="Phytopathology">
        <title>A Novel Group of Rhizobium tumorigenes-Like Agrobacteria Associated with Crown Gall Disease of Rhododendron and Blueberry.</title>
        <authorList>
            <person name="Kuzmanovic N."/>
            <person name="Behrens P."/>
            <person name="Idczak E."/>
            <person name="Wagner S."/>
            <person name="Gotz M."/>
            <person name="Sproer C."/>
            <person name="Bunk B."/>
            <person name="Overmann J."/>
            <person name="Smalla K."/>
        </authorList>
    </citation>
    <scope>NUCLEOTIDE SEQUENCE [LARGE SCALE GENOMIC DNA]</scope>
    <source>
        <strain evidence="2">rho-6.2</strain>
    </source>
</reference>
<keyword evidence="1" id="KW-0614">Plasmid</keyword>
<accession>A0ABY8IQZ2</accession>
<dbReference type="RefSeq" id="WP_142831131.1">
    <property type="nucleotide sequence ID" value="NZ_CP117268.1"/>
</dbReference>
<dbReference type="EMBL" id="CP117268">
    <property type="protein sequence ID" value="WFS25905.1"/>
    <property type="molecule type" value="Genomic_DNA"/>
</dbReference>
<reference evidence="1 2" key="2">
    <citation type="journal article" date="2023" name="MicrobiologyOpen">
        <title>Genomics of the tumorigenes clade of the family Rhizobiaceae and description of Rhizobium rhododendri sp. nov.</title>
        <authorList>
            <person name="Kuzmanovic N."/>
            <person name="diCenzo G.C."/>
            <person name="Bunk B."/>
            <person name="Sproeer C."/>
            <person name="Fruehling A."/>
            <person name="Neumann-Schaal M."/>
            <person name="Overmann J."/>
            <person name="Smalla K."/>
        </authorList>
    </citation>
    <scope>NUCLEOTIDE SEQUENCE [LARGE SCALE GENOMIC DNA]</scope>
    <source>
        <strain evidence="2">rho-6.2</strain>
        <plasmid evidence="1 2">unnamed1</plasmid>
    </source>
</reference>
<geneLocation type="plasmid" evidence="1 2">
    <name>unnamed1</name>
</geneLocation>
<proteinExistence type="predicted"/>
<dbReference type="Proteomes" id="UP000318939">
    <property type="component" value="Plasmid unnamed1"/>
</dbReference>
<gene>
    <name evidence="1" type="ORF">PR018_20520</name>
</gene>
<organism evidence="1 2">
    <name type="scientific">Rhizobium rhododendri</name>
    <dbReference type="NCBI Taxonomy" id="2506430"/>
    <lineage>
        <taxon>Bacteria</taxon>
        <taxon>Pseudomonadati</taxon>
        <taxon>Pseudomonadota</taxon>
        <taxon>Alphaproteobacteria</taxon>
        <taxon>Hyphomicrobiales</taxon>
        <taxon>Rhizobiaceae</taxon>
        <taxon>Rhizobium/Agrobacterium group</taxon>
        <taxon>Rhizobium</taxon>
    </lineage>
</organism>
<protein>
    <submittedName>
        <fullName evidence="1">Uncharacterized protein</fullName>
    </submittedName>
</protein>
<keyword evidence="2" id="KW-1185">Reference proteome</keyword>
<evidence type="ECO:0000313" key="2">
    <source>
        <dbReference type="Proteomes" id="UP000318939"/>
    </source>
</evidence>
<evidence type="ECO:0000313" key="1">
    <source>
        <dbReference type="EMBL" id="WFS25905.1"/>
    </source>
</evidence>
<sequence length="107" mass="11996">MIEPLFCFISMPLHLDHIVDGHTNKDQAFALVKHFEAKIFIDVQAFGDSHVSLQESTRAATAAALQTRSIVNDISRRCQDQSCCCHAGMRCLISLCVRQFSKQLDKS</sequence>